<comment type="subcellular location">
    <subcellularLocation>
        <location evidence="1">Membrane</location>
        <topology evidence="1">Multi-pass membrane protein</topology>
    </subcellularLocation>
</comment>
<sequence>MNFKSIVQHKDVQRFAVLLLLCLLLYVMRSMLNLLLLTFLFTFLIHQMHQYALRKLPVNSKLLLALIYLLLVGGVGFAGVKFLPELASQIGQLVVLIEDVYKHPQNELMNYAASWLGSLDLPSLVKPGFDFVMKLGHLGLQGFLALLLSFFLLLSKESVVRFTAQFHTSKLGWFSREVEILGYKLTRTFGKVIEAQLMIAFVNCVLTTIFLWVMGFPNLIGLALLIFVLGLIPVAGVIVSLIPLGLIAFSLGGLPYVVYLLIAILVIHALEAYILNPRLMASKTHLPMFYTCLVLLFGEHFFGIWGLIVGIPTFVFLLDILEVQTIGEPQVIDRKGA</sequence>
<keyword evidence="4 6" id="KW-1133">Transmembrane helix</keyword>
<feature type="transmembrane region" description="Helical" evidence="6">
    <location>
        <begin position="12"/>
        <end position="28"/>
    </location>
</feature>
<dbReference type="EMBL" id="JBBPCC010000007">
    <property type="protein sequence ID" value="MEK8128915.1"/>
    <property type="molecule type" value="Genomic_DNA"/>
</dbReference>
<reference evidence="7 8" key="1">
    <citation type="submission" date="2024-04" db="EMBL/GenBank/DDBJ databases">
        <title>draft genome sequnece of Paenibacillus filicis.</title>
        <authorList>
            <person name="Kim D.-U."/>
        </authorList>
    </citation>
    <scope>NUCLEOTIDE SEQUENCE [LARGE SCALE GENOMIC DNA]</scope>
    <source>
        <strain evidence="7 8">KACC14197</strain>
    </source>
</reference>
<keyword evidence="3 6" id="KW-0812">Transmembrane</keyword>
<evidence type="ECO:0000256" key="5">
    <source>
        <dbReference type="ARBA" id="ARBA00023136"/>
    </source>
</evidence>
<evidence type="ECO:0000256" key="2">
    <source>
        <dbReference type="ARBA" id="ARBA00009773"/>
    </source>
</evidence>
<gene>
    <name evidence="7" type="ORF">WMW72_13505</name>
</gene>
<keyword evidence="8" id="KW-1185">Reference proteome</keyword>
<dbReference type="Pfam" id="PF01594">
    <property type="entry name" value="AI-2E_transport"/>
    <property type="match status" value="1"/>
</dbReference>
<feature type="transmembrane region" description="Helical" evidence="6">
    <location>
        <begin position="62"/>
        <end position="83"/>
    </location>
</feature>
<evidence type="ECO:0000313" key="8">
    <source>
        <dbReference type="Proteomes" id="UP001469365"/>
    </source>
</evidence>
<keyword evidence="5 6" id="KW-0472">Membrane</keyword>
<evidence type="ECO:0000256" key="1">
    <source>
        <dbReference type="ARBA" id="ARBA00004141"/>
    </source>
</evidence>
<feature type="transmembrane region" description="Helical" evidence="6">
    <location>
        <begin position="256"/>
        <end position="276"/>
    </location>
</feature>
<comment type="similarity">
    <text evidence="2">Belongs to the autoinducer-2 exporter (AI-2E) (TC 2.A.86) family.</text>
</comment>
<dbReference type="Proteomes" id="UP001469365">
    <property type="component" value="Unassembled WGS sequence"/>
</dbReference>
<comment type="caution">
    <text evidence="7">The sequence shown here is derived from an EMBL/GenBank/DDBJ whole genome shotgun (WGS) entry which is preliminary data.</text>
</comment>
<feature type="transmembrane region" description="Helical" evidence="6">
    <location>
        <begin position="219"/>
        <end position="249"/>
    </location>
</feature>
<dbReference type="PANTHER" id="PTHR21716:SF62">
    <property type="entry name" value="TRANSPORT PROTEIN YDBI-RELATED"/>
    <property type="match status" value="1"/>
</dbReference>
<proteinExistence type="inferred from homology"/>
<evidence type="ECO:0000256" key="3">
    <source>
        <dbReference type="ARBA" id="ARBA00022692"/>
    </source>
</evidence>
<dbReference type="InterPro" id="IPR002549">
    <property type="entry name" value="AI-2E-like"/>
</dbReference>
<evidence type="ECO:0000313" key="7">
    <source>
        <dbReference type="EMBL" id="MEK8128915.1"/>
    </source>
</evidence>
<organism evidence="7 8">
    <name type="scientific">Paenibacillus filicis</name>
    <dbReference type="NCBI Taxonomy" id="669464"/>
    <lineage>
        <taxon>Bacteria</taxon>
        <taxon>Bacillati</taxon>
        <taxon>Bacillota</taxon>
        <taxon>Bacilli</taxon>
        <taxon>Bacillales</taxon>
        <taxon>Paenibacillaceae</taxon>
        <taxon>Paenibacillus</taxon>
    </lineage>
</organism>
<feature type="transmembrane region" description="Helical" evidence="6">
    <location>
        <begin position="192"/>
        <end position="213"/>
    </location>
</feature>
<dbReference type="PANTHER" id="PTHR21716">
    <property type="entry name" value="TRANSMEMBRANE PROTEIN"/>
    <property type="match status" value="1"/>
</dbReference>
<accession>A0ABU9DJ68</accession>
<feature type="transmembrane region" description="Helical" evidence="6">
    <location>
        <begin position="288"/>
        <end position="318"/>
    </location>
</feature>
<evidence type="ECO:0000256" key="6">
    <source>
        <dbReference type="SAM" id="Phobius"/>
    </source>
</evidence>
<feature type="transmembrane region" description="Helical" evidence="6">
    <location>
        <begin position="135"/>
        <end position="154"/>
    </location>
</feature>
<dbReference type="RefSeq" id="WP_341416004.1">
    <property type="nucleotide sequence ID" value="NZ_JBBPCC010000007.1"/>
</dbReference>
<protein>
    <submittedName>
        <fullName evidence="7">AI-2E family transporter</fullName>
    </submittedName>
</protein>
<name>A0ABU9DJ68_9BACL</name>
<evidence type="ECO:0000256" key="4">
    <source>
        <dbReference type="ARBA" id="ARBA00022989"/>
    </source>
</evidence>